<dbReference type="Gene3D" id="3.40.50.300">
    <property type="entry name" value="P-loop containing nucleotide triphosphate hydrolases"/>
    <property type="match status" value="1"/>
</dbReference>
<dbReference type="GO" id="GO:0005524">
    <property type="term" value="F:ATP binding"/>
    <property type="evidence" value="ECO:0007669"/>
    <property type="project" value="UniProtKB-KW"/>
</dbReference>
<reference evidence="10" key="1">
    <citation type="submission" date="2021-08" db="EMBL/GenBank/DDBJ databases">
        <title>Comparative analyses of Brucepasteria parasyntrophica and Teretinema zuelzerae.</title>
        <authorList>
            <person name="Song Y."/>
            <person name="Brune A."/>
        </authorList>
    </citation>
    <scope>NUCLEOTIDE SEQUENCE</scope>
    <source>
        <strain evidence="10">DSM 1903</strain>
    </source>
</reference>
<keyword evidence="11" id="KW-1185">Reference proteome</keyword>
<dbReference type="InterPro" id="IPR017871">
    <property type="entry name" value="ABC_transporter-like_CS"/>
</dbReference>
<evidence type="ECO:0000256" key="4">
    <source>
        <dbReference type="ARBA" id="ARBA00022741"/>
    </source>
</evidence>
<evidence type="ECO:0000256" key="7">
    <source>
        <dbReference type="ARBA" id="ARBA00023065"/>
    </source>
</evidence>
<dbReference type="CDD" id="cd03259">
    <property type="entry name" value="ABC_Carb_Solutes_like"/>
    <property type="match status" value="1"/>
</dbReference>
<keyword evidence="1" id="KW-0813">Transport</keyword>
<dbReference type="InterPro" id="IPR003593">
    <property type="entry name" value="AAA+_ATPase"/>
</dbReference>
<evidence type="ECO:0000313" key="11">
    <source>
        <dbReference type="Proteomes" id="UP001198163"/>
    </source>
</evidence>
<feature type="domain" description="ABC transporter" evidence="9">
    <location>
        <begin position="1"/>
        <end position="192"/>
    </location>
</feature>
<evidence type="ECO:0000256" key="2">
    <source>
        <dbReference type="ARBA" id="ARBA00022475"/>
    </source>
</evidence>
<proteinExistence type="predicted"/>
<dbReference type="AlphaFoldDB" id="A0AAE3EIJ3"/>
<name>A0AAE3EIJ3_9SPIR</name>
<evidence type="ECO:0000259" key="9">
    <source>
        <dbReference type="PROSITE" id="PS50893"/>
    </source>
</evidence>
<evidence type="ECO:0000313" key="10">
    <source>
        <dbReference type="EMBL" id="MCD1654154.1"/>
    </source>
</evidence>
<keyword evidence="3" id="KW-0410">Iron transport</keyword>
<keyword evidence="5 10" id="KW-0067">ATP-binding</keyword>
<evidence type="ECO:0000256" key="5">
    <source>
        <dbReference type="ARBA" id="ARBA00022840"/>
    </source>
</evidence>
<evidence type="ECO:0000256" key="1">
    <source>
        <dbReference type="ARBA" id="ARBA00022448"/>
    </source>
</evidence>
<dbReference type="GO" id="GO:0016887">
    <property type="term" value="F:ATP hydrolysis activity"/>
    <property type="evidence" value="ECO:0007669"/>
    <property type="project" value="InterPro"/>
</dbReference>
<dbReference type="EMBL" id="JAINWA010000001">
    <property type="protein sequence ID" value="MCD1654154.1"/>
    <property type="molecule type" value="Genomic_DNA"/>
</dbReference>
<sequence>MKRVSVSFALKAGESIALLGPSGCGKSSVLRMIAGFLSPDSGTLLMDGRDIAAVPPGKRSVGMVFQEHALFSHLRVDDNIGYGLISEGMSRRESREAAAQWLERFGLQGFGRRRIESLSGGEKQRIALARTLAPGPRVVLFDEPLSALDANLRGRLRSELRERQLELGYTAIYVTHDEEEALVLADRVVRMD</sequence>
<keyword evidence="4" id="KW-0547">Nucleotide-binding</keyword>
<dbReference type="InterPro" id="IPR015853">
    <property type="entry name" value="ABC_transpr_FbpC"/>
</dbReference>
<dbReference type="SMART" id="SM00382">
    <property type="entry name" value="AAA"/>
    <property type="match status" value="1"/>
</dbReference>
<organism evidence="10 11">
    <name type="scientific">Teretinema zuelzerae</name>
    <dbReference type="NCBI Taxonomy" id="156"/>
    <lineage>
        <taxon>Bacteria</taxon>
        <taxon>Pseudomonadati</taxon>
        <taxon>Spirochaetota</taxon>
        <taxon>Spirochaetia</taxon>
        <taxon>Spirochaetales</taxon>
        <taxon>Treponemataceae</taxon>
        <taxon>Teretinema</taxon>
    </lineage>
</organism>
<keyword evidence="2" id="KW-1003">Cell membrane</keyword>
<keyword evidence="7" id="KW-0406">Ion transport</keyword>
<dbReference type="InterPro" id="IPR003439">
    <property type="entry name" value="ABC_transporter-like_ATP-bd"/>
</dbReference>
<dbReference type="GO" id="GO:0015408">
    <property type="term" value="F:ABC-type ferric iron transporter activity"/>
    <property type="evidence" value="ECO:0007669"/>
    <property type="project" value="InterPro"/>
</dbReference>
<keyword evidence="6" id="KW-0408">Iron</keyword>
<accession>A0AAE3EIJ3</accession>
<dbReference type="GO" id="GO:0016020">
    <property type="term" value="C:membrane"/>
    <property type="evidence" value="ECO:0007669"/>
    <property type="project" value="InterPro"/>
</dbReference>
<dbReference type="SUPFAM" id="SSF52540">
    <property type="entry name" value="P-loop containing nucleoside triphosphate hydrolases"/>
    <property type="match status" value="1"/>
</dbReference>
<dbReference type="PANTHER" id="PTHR42781">
    <property type="entry name" value="SPERMIDINE/PUTRESCINE IMPORT ATP-BINDING PROTEIN POTA"/>
    <property type="match status" value="1"/>
</dbReference>
<dbReference type="Proteomes" id="UP001198163">
    <property type="component" value="Unassembled WGS sequence"/>
</dbReference>
<dbReference type="Pfam" id="PF00005">
    <property type="entry name" value="ABC_tran"/>
    <property type="match status" value="1"/>
</dbReference>
<evidence type="ECO:0000256" key="3">
    <source>
        <dbReference type="ARBA" id="ARBA00022496"/>
    </source>
</evidence>
<dbReference type="InterPro" id="IPR050093">
    <property type="entry name" value="ABC_SmlMolc_Importer"/>
</dbReference>
<comment type="caution">
    <text evidence="10">The sequence shown here is derived from an EMBL/GenBank/DDBJ whole genome shotgun (WGS) entry which is preliminary data.</text>
</comment>
<dbReference type="PROSITE" id="PS00211">
    <property type="entry name" value="ABC_TRANSPORTER_1"/>
    <property type="match status" value="1"/>
</dbReference>
<dbReference type="PROSITE" id="PS50893">
    <property type="entry name" value="ABC_TRANSPORTER_2"/>
    <property type="match status" value="1"/>
</dbReference>
<protein>
    <submittedName>
        <fullName evidence="10">ABC transporter ATP-binding protein</fullName>
    </submittedName>
</protein>
<evidence type="ECO:0000256" key="8">
    <source>
        <dbReference type="ARBA" id="ARBA00023136"/>
    </source>
</evidence>
<dbReference type="PANTHER" id="PTHR42781:SF4">
    <property type="entry name" value="SPERMIDINE_PUTRESCINE IMPORT ATP-BINDING PROTEIN POTA"/>
    <property type="match status" value="1"/>
</dbReference>
<keyword evidence="8" id="KW-0472">Membrane</keyword>
<evidence type="ECO:0000256" key="6">
    <source>
        <dbReference type="ARBA" id="ARBA00023004"/>
    </source>
</evidence>
<gene>
    <name evidence="10" type="ORF">K7J14_05500</name>
</gene>
<dbReference type="InterPro" id="IPR027417">
    <property type="entry name" value="P-loop_NTPase"/>
</dbReference>